<organism evidence="1 2">
    <name type="scientific">Rhodococcus rhodochrous</name>
    <dbReference type="NCBI Taxonomy" id="1829"/>
    <lineage>
        <taxon>Bacteria</taxon>
        <taxon>Bacillati</taxon>
        <taxon>Actinomycetota</taxon>
        <taxon>Actinomycetes</taxon>
        <taxon>Mycobacteriales</taxon>
        <taxon>Nocardiaceae</taxon>
        <taxon>Rhodococcus</taxon>
    </lineage>
</organism>
<dbReference type="Proteomes" id="UP001198630">
    <property type="component" value="Unassembled WGS sequence"/>
</dbReference>
<gene>
    <name evidence="1" type="ORF">LQ384_29225</name>
</gene>
<accession>A0AAW4XRB0</accession>
<comment type="caution">
    <text evidence="1">The sequence shown here is derived from an EMBL/GenBank/DDBJ whole genome shotgun (WGS) entry which is preliminary data.</text>
</comment>
<dbReference type="RefSeq" id="WP_230793030.1">
    <property type="nucleotide sequence ID" value="NZ_JAJNCO010000090.1"/>
</dbReference>
<protein>
    <submittedName>
        <fullName evidence="1">Uncharacterized protein</fullName>
    </submittedName>
</protein>
<dbReference type="EMBL" id="JAJNCO010000090">
    <property type="protein sequence ID" value="MCD2115150.1"/>
    <property type="molecule type" value="Genomic_DNA"/>
</dbReference>
<name>A0AAW4XRB0_RHORH</name>
<reference evidence="1" key="1">
    <citation type="submission" date="2021-11" db="EMBL/GenBank/DDBJ databases">
        <title>Development of a sustainable strategy for remediation of hydrocarbon-contaminated territories based on the waste exchange concept.</title>
        <authorList>
            <person name="Elkin A."/>
        </authorList>
    </citation>
    <scope>NUCLEOTIDE SEQUENCE</scope>
    <source>
        <strain evidence="1">IEGM 757</strain>
    </source>
</reference>
<dbReference type="Gene3D" id="2.60.120.260">
    <property type="entry name" value="Galactose-binding domain-like"/>
    <property type="match status" value="1"/>
</dbReference>
<evidence type="ECO:0000313" key="2">
    <source>
        <dbReference type="Proteomes" id="UP001198630"/>
    </source>
</evidence>
<proteinExistence type="predicted"/>
<dbReference type="AlphaFoldDB" id="A0AAW4XRB0"/>
<evidence type="ECO:0000313" key="1">
    <source>
        <dbReference type="EMBL" id="MCD2115150.1"/>
    </source>
</evidence>
<feature type="non-terminal residue" evidence="1">
    <location>
        <position position="81"/>
    </location>
</feature>
<sequence>MGGEVVGRGPVRSQADRLHYDEYDLAEFLVPGPNRIELLVTYYGQPNPFWAPARSGAGFGNQAVAVLEARIGDIWLATDES</sequence>